<organism evidence="5 6">
    <name type="scientific">Enterococcus rotai</name>
    <dbReference type="NCBI Taxonomy" id="118060"/>
    <lineage>
        <taxon>Bacteria</taxon>
        <taxon>Bacillati</taxon>
        <taxon>Bacillota</taxon>
        <taxon>Bacilli</taxon>
        <taxon>Lactobacillales</taxon>
        <taxon>Enterococcaceae</taxon>
        <taxon>Enterococcus</taxon>
    </lineage>
</organism>
<dbReference type="AlphaFoldDB" id="A0A0U2IUF8"/>
<dbReference type="GO" id="GO:0009003">
    <property type="term" value="F:signal peptidase activity"/>
    <property type="evidence" value="ECO:0007669"/>
    <property type="project" value="UniProtKB-EC"/>
</dbReference>
<dbReference type="PANTHER" id="PTHR43390:SF1">
    <property type="entry name" value="CHLOROPLAST PROCESSING PEPTIDASE"/>
    <property type="match status" value="1"/>
</dbReference>
<evidence type="ECO:0000256" key="2">
    <source>
        <dbReference type="ARBA" id="ARBA00009370"/>
    </source>
</evidence>
<accession>A0A0U2IUF8</accession>
<dbReference type="KEGG" id="erx:ATZ35_10245"/>
<dbReference type="PANTHER" id="PTHR43390">
    <property type="entry name" value="SIGNAL PEPTIDASE I"/>
    <property type="match status" value="1"/>
</dbReference>
<dbReference type="STRING" id="118060.ATZ35_10245"/>
<dbReference type="InterPro" id="IPR000223">
    <property type="entry name" value="Pept_S26A_signal_pept_1"/>
</dbReference>
<sequence length="202" mass="23290">MTKKKVRTKSKKRRKKNKKQRLLQELSKELGITFLIVLLCLFLLSRVVFALPKNEGYGMREALNDGDRVYVDRLGTPKRFSLIYFKQPDGNGTSIRRVVGLPGERILYSKDELYVDGRLVVERFLQKKLAQAIIDDEMITEDFDSIAILGTTDGIIPKGKYLVLGDNRHYATDSRYYGLVDRRDVIGIVKLRLSPFYQISIQ</sequence>
<evidence type="ECO:0000256" key="3">
    <source>
        <dbReference type="RuleBase" id="RU362042"/>
    </source>
</evidence>
<dbReference type="RefSeq" id="WP_208927174.1">
    <property type="nucleotide sequence ID" value="NZ_CP013655.1"/>
</dbReference>
<keyword evidence="3" id="KW-0378">Hydrolase</keyword>
<dbReference type="EMBL" id="CP013655">
    <property type="protein sequence ID" value="ALS37518.1"/>
    <property type="molecule type" value="Genomic_DNA"/>
</dbReference>
<dbReference type="Proteomes" id="UP000067523">
    <property type="component" value="Chromosome"/>
</dbReference>
<keyword evidence="6" id="KW-1185">Reference proteome</keyword>
<comment type="similarity">
    <text evidence="2 3">Belongs to the peptidase S26 family.</text>
</comment>
<protein>
    <recommendedName>
        <fullName evidence="3">Signal peptidase I</fullName>
        <ecNumber evidence="3">3.4.21.89</ecNumber>
    </recommendedName>
</protein>
<dbReference type="GO" id="GO:0006465">
    <property type="term" value="P:signal peptide processing"/>
    <property type="evidence" value="ECO:0007669"/>
    <property type="project" value="InterPro"/>
</dbReference>
<dbReference type="InterPro" id="IPR019533">
    <property type="entry name" value="Peptidase_S26"/>
</dbReference>
<dbReference type="InterPro" id="IPR036286">
    <property type="entry name" value="LexA/Signal_pep-like_sf"/>
</dbReference>
<comment type="subcellular location">
    <subcellularLocation>
        <location evidence="1">Cell membrane</location>
        <topology evidence="1">Single-pass type II membrane protein</topology>
    </subcellularLocation>
    <subcellularLocation>
        <location evidence="3">Membrane</location>
        <topology evidence="3">Single-pass type II membrane protein</topology>
    </subcellularLocation>
</comment>
<dbReference type="NCBIfam" id="TIGR02227">
    <property type="entry name" value="sigpep_I_bact"/>
    <property type="match status" value="1"/>
</dbReference>
<name>A0A0U2IUF8_9ENTE</name>
<dbReference type="SUPFAM" id="SSF51306">
    <property type="entry name" value="LexA/Signal peptidase"/>
    <property type="match status" value="1"/>
</dbReference>
<comment type="catalytic activity">
    <reaction evidence="3">
        <text>Cleavage of hydrophobic, N-terminal signal or leader sequences from secreted and periplasmic proteins.</text>
        <dbReference type="EC" id="3.4.21.89"/>
    </reaction>
</comment>
<feature type="domain" description="Peptidase S26" evidence="4">
    <location>
        <begin position="29"/>
        <end position="192"/>
    </location>
</feature>
<evidence type="ECO:0000259" key="4">
    <source>
        <dbReference type="Pfam" id="PF10502"/>
    </source>
</evidence>
<reference evidence="6" key="1">
    <citation type="submission" date="2015-12" db="EMBL/GenBank/DDBJ databases">
        <authorList>
            <person name="Lauer A."/>
            <person name="Humrighouse B."/>
            <person name="Loparev V."/>
            <person name="Shewmaker P.L."/>
            <person name="Whitney A.M."/>
            <person name="McLaughlin R.W."/>
        </authorList>
    </citation>
    <scope>NUCLEOTIDE SEQUENCE [LARGE SCALE GENOMIC DNA]</scope>
    <source>
        <strain evidence="6">LMG 26678</strain>
    </source>
</reference>
<evidence type="ECO:0000313" key="5">
    <source>
        <dbReference type="EMBL" id="ALS37518.1"/>
    </source>
</evidence>
<evidence type="ECO:0000256" key="1">
    <source>
        <dbReference type="ARBA" id="ARBA00004401"/>
    </source>
</evidence>
<dbReference type="CDD" id="cd06530">
    <property type="entry name" value="S26_SPase_I"/>
    <property type="match status" value="1"/>
</dbReference>
<keyword evidence="3" id="KW-0645">Protease</keyword>
<dbReference type="Gene3D" id="2.10.109.10">
    <property type="entry name" value="Umud Fragment, subunit A"/>
    <property type="match status" value="1"/>
</dbReference>
<dbReference type="GO" id="GO:0004252">
    <property type="term" value="F:serine-type endopeptidase activity"/>
    <property type="evidence" value="ECO:0007669"/>
    <property type="project" value="InterPro"/>
</dbReference>
<dbReference type="Pfam" id="PF10502">
    <property type="entry name" value="Peptidase_S26"/>
    <property type="match status" value="1"/>
</dbReference>
<proteinExistence type="inferred from homology"/>
<gene>
    <name evidence="5" type="ORF">ATZ35_10245</name>
</gene>
<dbReference type="GO" id="GO:0005886">
    <property type="term" value="C:plasma membrane"/>
    <property type="evidence" value="ECO:0007669"/>
    <property type="project" value="UniProtKB-SubCell"/>
</dbReference>
<dbReference type="EC" id="3.4.21.89" evidence="3"/>
<dbReference type="PRINTS" id="PR00727">
    <property type="entry name" value="LEADERPTASE"/>
</dbReference>
<evidence type="ECO:0000313" key="6">
    <source>
        <dbReference type="Proteomes" id="UP000067523"/>
    </source>
</evidence>